<dbReference type="RefSeq" id="WP_184054230.1">
    <property type="nucleotide sequence ID" value="NZ_JACIJK010000001.1"/>
</dbReference>
<dbReference type="InterPro" id="IPR039246">
    <property type="entry name" value="Flagellar_FlgA"/>
</dbReference>
<sequence>MSRFAVIAALAVGLAPVPAVAQARAAVVEVPVLARAVPRGEVLGRDDFTDEERSAAQARNALAVADAIGREAARTLPAGTVLRPTDVVAPRLVRRGEPVSITIRSGGLSIATQGRALASAGAGDHVRVVTTSTNRTLDGVVDGPDAVRVVAP</sequence>
<keyword evidence="6" id="KW-0282">Flagellum</keyword>
<dbReference type="EMBL" id="JACIJK010000001">
    <property type="protein sequence ID" value="MBB5713684.1"/>
    <property type="molecule type" value="Genomic_DNA"/>
</dbReference>
<name>A0A7W9BAZ3_9SPHN</name>
<reference evidence="6 7" key="1">
    <citation type="submission" date="2020-08" db="EMBL/GenBank/DDBJ databases">
        <title>Genomic Encyclopedia of Type Strains, Phase IV (KMG-IV): sequencing the most valuable type-strain genomes for metagenomic binning, comparative biology and taxonomic classification.</title>
        <authorList>
            <person name="Goeker M."/>
        </authorList>
    </citation>
    <scope>NUCLEOTIDE SEQUENCE [LARGE SCALE GENOMIC DNA]</scope>
    <source>
        <strain evidence="6 7">DSM 100044</strain>
    </source>
</reference>
<accession>A0A7W9BAZ3</accession>
<comment type="function">
    <text evidence="4">Involved in the assembly process of the P-ring formation. It may associate with FlgF on the rod constituting a structure essential for the P-ring assembly or may act as a modulator protein for the P-ring assembly.</text>
</comment>
<protein>
    <recommendedName>
        <fullName evidence="4">Flagella basal body P-ring formation protein FlgA</fullName>
    </recommendedName>
</protein>
<dbReference type="Pfam" id="PF13144">
    <property type="entry name" value="ChapFlgA"/>
    <property type="match status" value="1"/>
</dbReference>
<comment type="similarity">
    <text evidence="4">Belongs to the FlgA family.</text>
</comment>
<dbReference type="PANTHER" id="PTHR36307:SF1">
    <property type="entry name" value="FLAGELLA BASAL BODY P-RING FORMATION PROTEIN FLGA"/>
    <property type="match status" value="1"/>
</dbReference>
<comment type="subcellular location">
    <subcellularLocation>
        <location evidence="1 4">Periplasm</location>
    </subcellularLocation>
</comment>
<evidence type="ECO:0000256" key="2">
    <source>
        <dbReference type="ARBA" id="ARBA00022729"/>
    </source>
</evidence>
<dbReference type="PANTHER" id="PTHR36307">
    <property type="entry name" value="FLAGELLA BASAL BODY P-RING FORMATION PROTEIN FLGA"/>
    <property type="match status" value="1"/>
</dbReference>
<feature type="domain" description="SAF" evidence="5">
    <location>
        <begin position="28"/>
        <end position="88"/>
    </location>
</feature>
<dbReference type="Gene3D" id="3.90.1210.10">
    <property type="entry name" value="Antifreeze-like/N-acetylneuraminic acid synthase C-terminal domain"/>
    <property type="match status" value="1"/>
</dbReference>
<evidence type="ECO:0000259" key="5">
    <source>
        <dbReference type="SMART" id="SM00858"/>
    </source>
</evidence>
<dbReference type="GO" id="GO:0042597">
    <property type="term" value="C:periplasmic space"/>
    <property type="evidence" value="ECO:0007669"/>
    <property type="project" value="UniProtKB-SubCell"/>
</dbReference>
<dbReference type="CDD" id="cd11614">
    <property type="entry name" value="SAF_CpaB_FlgA_like"/>
    <property type="match status" value="1"/>
</dbReference>
<dbReference type="SMART" id="SM00858">
    <property type="entry name" value="SAF"/>
    <property type="match status" value="1"/>
</dbReference>
<feature type="chain" id="PRO_5031599765" description="Flagella basal body P-ring formation protein FlgA" evidence="4">
    <location>
        <begin position="22"/>
        <end position="152"/>
    </location>
</feature>
<dbReference type="GO" id="GO:0044780">
    <property type="term" value="P:bacterial-type flagellum assembly"/>
    <property type="evidence" value="ECO:0007669"/>
    <property type="project" value="InterPro"/>
</dbReference>
<feature type="signal peptide" evidence="4">
    <location>
        <begin position="1"/>
        <end position="21"/>
    </location>
</feature>
<organism evidence="6 7">
    <name type="scientific">Sphingomonas aerophila</name>
    <dbReference type="NCBI Taxonomy" id="1344948"/>
    <lineage>
        <taxon>Bacteria</taxon>
        <taxon>Pseudomonadati</taxon>
        <taxon>Pseudomonadota</taxon>
        <taxon>Alphaproteobacteria</taxon>
        <taxon>Sphingomonadales</taxon>
        <taxon>Sphingomonadaceae</taxon>
        <taxon>Sphingomonas</taxon>
    </lineage>
</organism>
<keyword evidence="7" id="KW-1185">Reference proteome</keyword>
<dbReference type="InterPro" id="IPR013974">
    <property type="entry name" value="SAF"/>
</dbReference>
<proteinExistence type="inferred from homology"/>
<keyword evidence="4" id="KW-1005">Bacterial flagellum biogenesis</keyword>
<evidence type="ECO:0000256" key="3">
    <source>
        <dbReference type="ARBA" id="ARBA00022764"/>
    </source>
</evidence>
<dbReference type="Proteomes" id="UP000546200">
    <property type="component" value="Unassembled WGS sequence"/>
</dbReference>
<gene>
    <name evidence="6" type="ORF">FHS94_000503</name>
</gene>
<keyword evidence="2 4" id="KW-0732">Signal</keyword>
<keyword evidence="6" id="KW-0969">Cilium</keyword>
<dbReference type="AlphaFoldDB" id="A0A7W9BAZ3"/>
<dbReference type="InterPro" id="IPR017585">
    <property type="entry name" value="SAF_FlgA"/>
</dbReference>
<evidence type="ECO:0000256" key="4">
    <source>
        <dbReference type="RuleBase" id="RU362063"/>
    </source>
</evidence>
<keyword evidence="6" id="KW-0966">Cell projection</keyword>
<keyword evidence="3 4" id="KW-0574">Periplasm</keyword>
<dbReference type="Gene3D" id="2.30.30.760">
    <property type="match status" value="1"/>
</dbReference>
<comment type="caution">
    <text evidence="6">The sequence shown here is derived from an EMBL/GenBank/DDBJ whole genome shotgun (WGS) entry which is preliminary data.</text>
</comment>
<evidence type="ECO:0000313" key="7">
    <source>
        <dbReference type="Proteomes" id="UP000546200"/>
    </source>
</evidence>
<evidence type="ECO:0000313" key="6">
    <source>
        <dbReference type="EMBL" id="MBB5713684.1"/>
    </source>
</evidence>
<dbReference type="NCBIfam" id="TIGR03170">
    <property type="entry name" value="flgA_cterm"/>
    <property type="match status" value="1"/>
</dbReference>
<evidence type="ECO:0000256" key="1">
    <source>
        <dbReference type="ARBA" id="ARBA00004418"/>
    </source>
</evidence>